<keyword evidence="2" id="KW-1185">Reference proteome</keyword>
<dbReference type="HOGENOM" id="CLU_1438554_0_0_9"/>
<reference evidence="1 2" key="1">
    <citation type="journal article" date="2011" name="J. Bacteriol.">
        <title>Genome sequence of Brevibacillus laterosporus LMG 15441, a pathogen of invertebrates.</title>
        <authorList>
            <person name="Djukic M."/>
            <person name="Poehlein A."/>
            <person name="Thurmer A."/>
            <person name="Daniel R."/>
        </authorList>
    </citation>
    <scope>NUCLEOTIDE SEQUENCE [LARGE SCALE GENOMIC DNA]</scope>
    <source>
        <strain evidence="1 2">LMG 15441</strain>
    </source>
</reference>
<protein>
    <submittedName>
        <fullName evidence="1">Uncharacterized protein</fullName>
    </submittedName>
</protein>
<proteinExistence type="predicted"/>
<name>A0A075R5P7_BRELA</name>
<dbReference type="Proteomes" id="UP000005850">
    <property type="component" value="Chromosome"/>
</dbReference>
<evidence type="ECO:0000313" key="1">
    <source>
        <dbReference type="EMBL" id="AIG26761.1"/>
    </source>
</evidence>
<sequence>MKKWSWMLAGIGMAILIFGGTTGFAASKGSKDDDQCYSSSLEKSNFFLKKCPRGSANPDGFYLIDHGKQVRFPFTGNTIIDSVSPFLSLTAPYPSQQDILVVERDTKNYSLVYLTAYKYEKGKFTKLDSIKNNPPANDRELLTEFLFSDDGGYTVYLQELKGAWIATKVYGWNKDLKKFVLIAASPNE</sequence>
<dbReference type="AlphaFoldDB" id="A0A075R5P7"/>
<dbReference type="KEGG" id="blr:BRLA_c024410"/>
<dbReference type="RefSeq" id="WP_003337693.1">
    <property type="nucleotide sequence ID" value="NZ_CP007806.1"/>
</dbReference>
<dbReference type="EMBL" id="CP007806">
    <property type="protein sequence ID" value="AIG26761.1"/>
    <property type="molecule type" value="Genomic_DNA"/>
</dbReference>
<accession>A0A075R5P7</accession>
<organism evidence="1 2">
    <name type="scientific">Brevibacillus laterosporus LMG 15441</name>
    <dbReference type="NCBI Taxonomy" id="1042163"/>
    <lineage>
        <taxon>Bacteria</taxon>
        <taxon>Bacillati</taxon>
        <taxon>Bacillota</taxon>
        <taxon>Bacilli</taxon>
        <taxon>Bacillales</taxon>
        <taxon>Paenibacillaceae</taxon>
        <taxon>Brevibacillus</taxon>
    </lineage>
</organism>
<evidence type="ECO:0000313" key="2">
    <source>
        <dbReference type="Proteomes" id="UP000005850"/>
    </source>
</evidence>
<gene>
    <name evidence="1" type="ORF">BRLA_c024410</name>
</gene>